<evidence type="ECO:0000313" key="5">
    <source>
        <dbReference type="Proteomes" id="UP001431572"/>
    </source>
</evidence>
<name>A0A8T7MA55_9CHLR</name>
<evidence type="ECO:0000259" key="1">
    <source>
        <dbReference type="PROSITE" id="PS50851"/>
    </source>
</evidence>
<dbReference type="SMART" id="SM00260">
    <property type="entry name" value="CheW"/>
    <property type="match status" value="1"/>
</dbReference>
<feature type="domain" description="CheW-like" evidence="1">
    <location>
        <begin position="27"/>
        <end position="185"/>
    </location>
</feature>
<dbReference type="InterPro" id="IPR039315">
    <property type="entry name" value="CheW"/>
</dbReference>
<gene>
    <name evidence="2" type="ORF">HXX08_24500</name>
    <name evidence="3" type="ORF">OZ401_004585</name>
</gene>
<evidence type="ECO:0000313" key="4">
    <source>
        <dbReference type="Proteomes" id="UP000521676"/>
    </source>
</evidence>
<organism evidence="2 4">
    <name type="scientific">Candidatus Chlorohelix allophototropha</name>
    <dbReference type="NCBI Taxonomy" id="3003348"/>
    <lineage>
        <taxon>Bacteria</taxon>
        <taxon>Bacillati</taxon>
        <taxon>Chloroflexota</taxon>
        <taxon>Chloroflexia</taxon>
        <taxon>Candidatus Chloroheliales</taxon>
        <taxon>Candidatus Chloroheliaceae</taxon>
        <taxon>Candidatus Chlorohelix</taxon>
    </lineage>
</organism>
<dbReference type="GO" id="GO:0006935">
    <property type="term" value="P:chemotaxis"/>
    <property type="evidence" value="ECO:0007669"/>
    <property type="project" value="InterPro"/>
</dbReference>
<dbReference type="InterPro" id="IPR002545">
    <property type="entry name" value="CheW-lke_dom"/>
</dbReference>
<protein>
    <submittedName>
        <fullName evidence="2">Chemotaxis protein CheW</fullName>
    </submittedName>
</protein>
<dbReference type="Proteomes" id="UP000521676">
    <property type="component" value="Unassembled WGS sequence"/>
</dbReference>
<dbReference type="PANTHER" id="PTHR22617">
    <property type="entry name" value="CHEMOTAXIS SENSOR HISTIDINE KINASE-RELATED"/>
    <property type="match status" value="1"/>
</dbReference>
<proteinExistence type="predicted"/>
<accession>A0A8T7MA55</accession>
<evidence type="ECO:0000313" key="2">
    <source>
        <dbReference type="EMBL" id="NWJ49030.1"/>
    </source>
</evidence>
<dbReference type="GO" id="GO:0007165">
    <property type="term" value="P:signal transduction"/>
    <property type="evidence" value="ECO:0007669"/>
    <property type="project" value="InterPro"/>
</dbReference>
<dbReference type="InterPro" id="IPR036061">
    <property type="entry name" value="CheW-like_dom_sf"/>
</dbReference>
<dbReference type="SUPFAM" id="SSF50341">
    <property type="entry name" value="CheW-like"/>
    <property type="match status" value="1"/>
</dbReference>
<dbReference type="Gene3D" id="2.30.30.40">
    <property type="entry name" value="SH3 Domains"/>
    <property type="match status" value="1"/>
</dbReference>
<reference evidence="2 4" key="1">
    <citation type="submission" date="2020-06" db="EMBL/GenBank/DDBJ databases">
        <title>Anoxygenic phototrophic Chloroflexota member uses a Type I reaction center.</title>
        <authorList>
            <person name="Tsuji J.M."/>
            <person name="Shaw N.A."/>
            <person name="Nagashima S."/>
            <person name="Venkiteswaran J."/>
            <person name="Schiff S.L."/>
            <person name="Hanada S."/>
            <person name="Tank M."/>
            <person name="Neufeld J.D."/>
        </authorList>
    </citation>
    <scope>NUCLEOTIDE SEQUENCE [LARGE SCALE GENOMIC DNA]</scope>
    <source>
        <strain evidence="2">L227-S17</strain>
    </source>
</reference>
<dbReference type="RefSeq" id="WP_341470863.1">
    <property type="nucleotide sequence ID" value="NZ_CP128400.1"/>
</dbReference>
<dbReference type="EMBL" id="CP128400">
    <property type="protein sequence ID" value="WJW68958.1"/>
    <property type="molecule type" value="Genomic_DNA"/>
</dbReference>
<sequence length="192" mass="20917">MTNPFQMGDTSITSPESFSYKETGPAPVQYLLFTLAGNKYGVPINQLQEVLRFNPEALAPVPNTADWLEGIISLRGVITSVVNLKIYLELETGYTSNLSSIDFVIGRAVPRLLVVYANNLSTALLVEDINGILFVEPEQILPVTQAVKDSYGKIGDFLSGFYTDQETNTTIALINAQNLITAPTLQRVSAAT</sequence>
<dbReference type="PANTHER" id="PTHR22617:SF23">
    <property type="entry name" value="CHEMOTAXIS PROTEIN CHEW"/>
    <property type="match status" value="1"/>
</dbReference>
<evidence type="ECO:0000313" key="3">
    <source>
        <dbReference type="EMBL" id="WJW68958.1"/>
    </source>
</evidence>
<keyword evidence="5" id="KW-1185">Reference proteome</keyword>
<dbReference type="Pfam" id="PF01584">
    <property type="entry name" value="CheW"/>
    <property type="match status" value="1"/>
</dbReference>
<reference evidence="3" key="2">
    <citation type="journal article" date="2024" name="Nature">
        <title>Anoxygenic phototroph of the Chloroflexota uses a type I reaction centre.</title>
        <authorList>
            <person name="Tsuji J.M."/>
            <person name="Shaw N.A."/>
            <person name="Nagashima S."/>
            <person name="Venkiteswaran J.J."/>
            <person name="Schiff S.L."/>
            <person name="Watanabe T."/>
            <person name="Fukui M."/>
            <person name="Hanada S."/>
            <person name="Tank M."/>
            <person name="Neufeld J.D."/>
        </authorList>
    </citation>
    <scope>NUCLEOTIDE SEQUENCE</scope>
    <source>
        <strain evidence="3">L227-S17</strain>
    </source>
</reference>
<dbReference type="AlphaFoldDB" id="A0A8T7MA55"/>
<dbReference type="GO" id="GO:0005829">
    <property type="term" value="C:cytosol"/>
    <property type="evidence" value="ECO:0007669"/>
    <property type="project" value="TreeGrafter"/>
</dbReference>
<dbReference type="Proteomes" id="UP001431572">
    <property type="component" value="Chromosome 2"/>
</dbReference>
<dbReference type="EMBL" id="JACATZ010000003">
    <property type="protein sequence ID" value="NWJ49030.1"/>
    <property type="molecule type" value="Genomic_DNA"/>
</dbReference>
<dbReference type="Gene3D" id="2.40.50.180">
    <property type="entry name" value="CheA-289, Domain 4"/>
    <property type="match status" value="1"/>
</dbReference>
<dbReference type="PROSITE" id="PS50851">
    <property type="entry name" value="CHEW"/>
    <property type="match status" value="1"/>
</dbReference>